<protein>
    <submittedName>
        <fullName evidence="5">Single-stranded DNA-binding protein</fullName>
    </submittedName>
</protein>
<dbReference type="Gene3D" id="2.40.50.140">
    <property type="entry name" value="Nucleic acid-binding proteins"/>
    <property type="match status" value="1"/>
</dbReference>
<gene>
    <name evidence="5" type="ORF">SEMRO_253_G099790.1</name>
</gene>
<dbReference type="PANTHER" id="PTHR10302:SF0">
    <property type="entry name" value="SINGLE-STRANDED DNA-BINDING PROTEIN, MITOCHONDRIAL"/>
    <property type="match status" value="1"/>
</dbReference>
<feature type="compositionally biased region" description="Gly residues" evidence="3">
    <location>
        <begin position="231"/>
        <end position="252"/>
    </location>
</feature>
<dbReference type="GO" id="GO:0003697">
    <property type="term" value="F:single-stranded DNA binding"/>
    <property type="evidence" value="ECO:0007669"/>
    <property type="project" value="InterPro"/>
</dbReference>
<dbReference type="GO" id="GO:0009295">
    <property type="term" value="C:nucleoid"/>
    <property type="evidence" value="ECO:0007669"/>
    <property type="project" value="TreeGrafter"/>
</dbReference>
<dbReference type="Proteomes" id="UP001153069">
    <property type="component" value="Unassembled WGS sequence"/>
</dbReference>
<organism evidence="5 6">
    <name type="scientific">Seminavis robusta</name>
    <dbReference type="NCBI Taxonomy" id="568900"/>
    <lineage>
        <taxon>Eukaryota</taxon>
        <taxon>Sar</taxon>
        <taxon>Stramenopiles</taxon>
        <taxon>Ochrophyta</taxon>
        <taxon>Bacillariophyta</taxon>
        <taxon>Bacillariophyceae</taxon>
        <taxon>Bacillariophycidae</taxon>
        <taxon>Naviculales</taxon>
        <taxon>Naviculaceae</taxon>
        <taxon>Seminavis</taxon>
    </lineage>
</organism>
<reference evidence="5" key="1">
    <citation type="submission" date="2020-06" db="EMBL/GenBank/DDBJ databases">
        <authorList>
            <consortium name="Plant Systems Biology data submission"/>
        </authorList>
    </citation>
    <scope>NUCLEOTIDE SEQUENCE</scope>
    <source>
        <strain evidence="5">D6</strain>
    </source>
</reference>
<dbReference type="InterPro" id="IPR000424">
    <property type="entry name" value="Primosome_PriB/ssb"/>
</dbReference>
<dbReference type="OrthoDB" id="1078367at2759"/>
<dbReference type="InterPro" id="IPR012340">
    <property type="entry name" value="NA-bd_OB-fold"/>
</dbReference>
<dbReference type="InterPro" id="IPR011344">
    <property type="entry name" value="ssDNA-bd"/>
</dbReference>
<evidence type="ECO:0000313" key="5">
    <source>
        <dbReference type="EMBL" id="CAB9506071.1"/>
    </source>
</evidence>
<dbReference type="PANTHER" id="PTHR10302">
    <property type="entry name" value="SINGLE-STRANDED DNA-BINDING PROTEIN"/>
    <property type="match status" value="1"/>
</dbReference>
<feature type="signal peptide" evidence="4">
    <location>
        <begin position="1"/>
        <end position="26"/>
    </location>
</feature>
<evidence type="ECO:0000256" key="1">
    <source>
        <dbReference type="ARBA" id="ARBA00023125"/>
    </source>
</evidence>
<accession>A0A9N8DSP0</accession>
<feature type="region of interest" description="Disordered" evidence="3">
    <location>
        <begin position="212"/>
        <end position="252"/>
    </location>
</feature>
<evidence type="ECO:0000313" key="6">
    <source>
        <dbReference type="Proteomes" id="UP001153069"/>
    </source>
</evidence>
<name>A0A9N8DSP0_9STRA</name>
<dbReference type="HAMAP" id="MF_00984">
    <property type="entry name" value="SSB"/>
    <property type="match status" value="1"/>
</dbReference>
<proteinExistence type="inferred from homology"/>
<sequence>MSPQPFTCWKKLFALLLVLVAQLSHSFQPISPTAPQRVGTTARYTFSSSEDYPGFTPPQGYQEFQEFDEAIDDDNRLSDEDLEATLTPWDPLKPQFNTVHLTGRIGNDPEARYLDEGKVVVNLSLACRRKYHYMERQYLNIKSGDEETDWYGLEIWGLTAEFVAKYVEKGMRVGVIGSLQEDKWIDKETQEPRNRVKVVVREFDILESRAEGDLRRQRSGSNNYGNNNQYGSGGGGGGPSSSSAGTGGFFDS</sequence>
<dbReference type="CDD" id="cd04496">
    <property type="entry name" value="SSB_OBF"/>
    <property type="match status" value="1"/>
</dbReference>
<keyword evidence="1 2" id="KW-0238">DNA-binding</keyword>
<dbReference type="GO" id="GO:0006260">
    <property type="term" value="P:DNA replication"/>
    <property type="evidence" value="ECO:0007669"/>
    <property type="project" value="InterPro"/>
</dbReference>
<dbReference type="PROSITE" id="PS50935">
    <property type="entry name" value="SSB"/>
    <property type="match status" value="1"/>
</dbReference>
<dbReference type="Pfam" id="PF00436">
    <property type="entry name" value="SSB"/>
    <property type="match status" value="1"/>
</dbReference>
<dbReference type="AlphaFoldDB" id="A0A9N8DSP0"/>
<evidence type="ECO:0000256" key="3">
    <source>
        <dbReference type="SAM" id="MobiDB-lite"/>
    </source>
</evidence>
<dbReference type="EMBL" id="CAICTM010000252">
    <property type="protein sequence ID" value="CAB9506071.1"/>
    <property type="molecule type" value="Genomic_DNA"/>
</dbReference>
<keyword evidence="4" id="KW-0732">Signal</keyword>
<evidence type="ECO:0000256" key="2">
    <source>
        <dbReference type="PROSITE-ProRule" id="PRU00252"/>
    </source>
</evidence>
<feature type="compositionally biased region" description="Low complexity" evidence="3">
    <location>
        <begin position="219"/>
        <end position="230"/>
    </location>
</feature>
<feature type="chain" id="PRO_5040483854" evidence="4">
    <location>
        <begin position="27"/>
        <end position="252"/>
    </location>
</feature>
<dbReference type="NCBIfam" id="TIGR00621">
    <property type="entry name" value="ssb"/>
    <property type="match status" value="1"/>
</dbReference>
<dbReference type="SUPFAM" id="SSF50249">
    <property type="entry name" value="Nucleic acid-binding proteins"/>
    <property type="match status" value="1"/>
</dbReference>
<keyword evidence="6" id="KW-1185">Reference proteome</keyword>
<evidence type="ECO:0000256" key="4">
    <source>
        <dbReference type="SAM" id="SignalP"/>
    </source>
</evidence>
<comment type="caution">
    <text evidence="5">The sequence shown here is derived from an EMBL/GenBank/DDBJ whole genome shotgun (WGS) entry which is preliminary data.</text>
</comment>